<dbReference type="GO" id="GO:0016491">
    <property type="term" value="F:oxidoreductase activity"/>
    <property type="evidence" value="ECO:0007669"/>
    <property type="project" value="UniProtKB-KW"/>
</dbReference>
<dbReference type="InterPro" id="IPR041854">
    <property type="entry name" value="BFD-like_2Fe2S-bd_dom_sf"/>
</dbReference>
<proteinExistence type="predicted"/>
<dbReference type="InterPro" id="IPR023753">
    <property type="entry name" value="FAD/NAD-binding_dom"/>
</dbReference>
<dbReference type="OrthoDB" id="9801699at2"/>
<dbReference type="InterPro" id="IPR007419">
    <property type="entry name" value="BFD-like_2Fe2S-bd_dom"/>
</dbReference>
<dbReference type="Gene3D" id="3.50.50.60">
    <property type="entry name" value="FAD/NAD(P)-binding domain"/>
    <property type="match status" value="2"/>
</dbReference>
<dbReference type="PANTHER" id="PTHR42949">
    <property type="entry name" value="ANAEROBIC GLYCEROL-3-PHOSPHATE DEHYDROGENASE SUBUNIT B"/>
    <property type="match status" value="1"/>
</dbReference>
<dbReference type="InterPro" id="IPR051691">
    <property type="entry name" value="Metab_Enz_Cyan_OpOx_G3PDH"/>
</dbReference>
<evidence type="ECO:0000259" key="4">
    <source>
        <dbReference type="Pfam" id="PF07992"/>
    </source>
</evidence>
<reference evidence="5 6" key="1">
    <citation type="submission" date="2018-09" db="EMBL/GenBank/DDBJ databases">
        <title>YIM 75507 draft genome.</title>
        <authorList>
            <person name="Tang S."/>
            <person name="Feng Y."/>
        </authorList>
    </citation>
    <scope>NUCLEOTIDE SEQUENCE [LARGE SCALE GENOMIC DNA]</scope>
    <source>
        <strain evidence="5 6">YIM 75507</strain>
    </source>
</reference>
<dbReference type="CDD" id="cd19946">
    <property type="entry name" value="GlpA-like_Fer2_BFD-like"/>
    <property type="match status" value="1"/>
</dbReference>
<keyword evidence="1" id="KW-0560">Oxidoreductase</keyword>
<evidence type="ECO:0000259" key="3">
    <source>
        <dbReference type="Pfam" id="PF04324"/>
    </source>
</evidence>
<evidence type="ECO:0000256" key="2">
    <source>
        <dbReference type="SAM" id="MobiDB-lite"/>
    </source>
</evidence>
<dbReference type="PRINTS" id="PR00368">
    <property type="entry name" value="FADPNR"/>
</dbReference>
<dbReference type="Proteomes" id="UP000265768">
    <property type="component" value="Unassembled WGS sequence"/>
</dbReference>
<feature type="domain" description="BFD-like [2Fe-2S]-binding" evidence="3">
    <location>
        <begin position="377"/>
        <end position="425"/>
    </location>
</feature>
<dbReference type="RefSeq" id="WP_119925086.1">
    <property type="nucleotide sequence ID" value="NZ_QZEY01000001.1"/>
</dbReference>
<feature type="region of interest" description="Disordered" evidence="2">
    <location>
        <begin position="448"/>
        <end position="474"/>
    </location>
</feature>
<dbReference type="PIRSF" id="PIRSF037495">
    <property type="entry name" value="Opine_OX_OoxA/HcnB"/>
    <property type="match status" value="1"/>
</dbReference>
<accession>A0A3A4AZJ7</accession>
<dbReference type="SUPFAM" id="SSF51905">
    <property type="entry name" value="FAD/NAD(P)-binding domain"/>
    <property type="match status" value="1"/>
</dbReference>
<dbReference type="Pfam" id="PF04324">
    <property type="entry name" value="Fer2_BFD"/>
    <property type="match status" value="1"/>
</dbReference>
<dbReference type="PRINTS" id="PR00469">
    <property type="entry name" value="PNDRDTASEII"/>
</dbReference>
<gene>
    <name evidence="5" type="ORF">D5H75_05005</name>
</gene>
<sequence>MRDDPPSREFDVVVIGGGPAGMAAAGAAARRGARVALVDAGPAPGGQYFRRPAAALARAAGRAAGPAVHDAGAWRGLVAGLAGVEWLGGHRVWAVEAGFAVHCLRGERERVTVAGRRLVIASGAHERVAPFPGWDLPGVMTAGGAQALLKGQLVVPPGPVIVAGTGPFLLPVGAGLAAAGADVRGVFEANALHALSRHATAVPPAKVAEAARYAYALARRGVPYRGRTAVIAAHGDGELSAVTLARVDADWRAVPGTERRVPCATLAVGHGFTPQAELALALGCATRTDPDGAEVVAVDAGMRTSVPGVFAAGEVTGIGGARLSMTEGEIAGLGAAHAYIPDRFLRRRARLARFAAALRIAYPVRDGWREGLRPDTVVCRCEEVTAAAIGEAVELGAGDARSAKLLSRAGMGWCQGRMCGYAVARLAGGPSPAGRPVAHPIRLGDLAAGASAAPGPDRAERAASRTAEGPGAGA</sequence>
<evidence type="ECO:0000256" key="1">
    <source>
        <dbReference type="ARBA" id="ARBA00023002"/>
    </source>
</evidence>
<evidence type="ECO:0000313" key="6">
    <source>
        <dbReference type="Proteomes" id="UP000265768"/>
    </source>
</evidence>
<dbReference type="InterPro" id="IPR036188">
    <property type="entry name" value="FAD/NAD-bd_sf"/>
</dbReference>
<name>A0A3A4AZJ7_9ACTN</name>
<dbReference type="PANTHER" id="PTHR42949:SF3">
    <property type="entry name" value="ANAEROBIC GLYCEROL-3-PHOSPHATE DEHYDROGENASE SUBUNIT B"/>
    <property type="match status" value="1"/>
</dbReference>
<keyword evidence="6" id="KW-1185">Reference proteome</keyword>
<dbReference type="Gene3D" id="1.10.10.1100">
    <property type="entry name" value="BFD-like [2Fe-2S]-binding domain"/>
    <property type="match status" value="1"/>
</dbReference>
<dbReference type="Pfam" id="PF07992">
    <property type="entry name" value="Pyr_redox_2"/>
    <property type="match status" value="1"/>
</dbReference>
<protein>
    <submittedName>
        <fullName evidence="5">FAD-dependent oxidoreductase</fullName>
    </submittedName>
</protein>
<dbReference type="AlphaFoldDB" id="A0A3A4AZJ7"/>
<dbReference type="EMBL" id="QZEY01000001">
    <property type="protein sequence ID" value="RJL36112.1"/>
    <property type="molecule type" value="Genomic_DNA"/>
</dbReference>
<feature type="domain" description="FAD/NAD(P)-binding" evidence="4">
    <location>
        <begin position="10"/>
        <end position="318"/>
    </location>
</feature>
<evidence type="ECO:0000313" key="5">
    <source>
        <dbReference type="EMBL" id="RJL36112.1"/>
    </source>
</evidence>
<organism evidence="5 6">
    <name type="scientific">Bailinhaonella thermotolerans</name>
    <dbReference type="NCBI Taxonomy" id="1070861"/>
    <lineage>
        <taxon>Bacteria</taxon>
        <taxon>Bacillati</taxon>
        <taxon>Actinomycetota</taxon>
        <taxon>Actinomycetes</taxon>
        <taxon>Streptosporangiales</taxon>
        <taxon>Streptosporangiaceae</taxon>
        <taxon>Bailinhaonella</taxon>
    </lineage>
</organism>
<dbReference type="InterPro" id="IPR017224">
    <property type="entry name" value="Opine_Oxase_asu/HCN_bsu"/>
</dbReference>
<comment type="caution">
    <text evidence="5">The sequence shown here is derived from an EMBL/GenBank/DDBJ whole genome shotgun (WGS) entry which is preliminary data.</text>
</comment>